<dbReference type="PROSITE" id="PS50066">
    <property type="entry name" value="MADS_BOX_2"/>
    <property type="match status" value="1"/>
</dbReference>
<dbReference type="SMART" id="SM00432">
    <property type="entry name" value="MADS"/>
    <property type="match status" value="1"/>
</dbReference>
<keyword evidence="4" id="KW-0804">Transcription</keyword>
<keyword evidence="2" id="KW-0805">Transcription regulation</keyword>
<keyword evidence="9" id="KW-1185">Reference proteome</keyword>
<feature type="coiled-coil region" evidence="6">
    <location>
        <begin position="96"/>
        <end position="127"/>
    </location>
</feature>
<dbReference type="AlphaFoldDB" id="A0AAV1AE48"/>
<name>A0AAV1AE48_VICFA</name>
<dbReference type="GO" id="GO:0046983">
    <property type="term" value="F:protein dimerization activity"/>
    <property type="evidence" value="ECO:0007669"/>
    <property type="project" value="InterPro"/>
</dbReference>
<reference evidence="8 9" key="1">
    <citation type="submission" date="2023-01" db="EMBL/GenBank/DDBJ databases">
        <authorList>
            <person name="Kreplak J."/>
        </authorList>
    </citation>
    <scope>NUCLEOTIDE SEQUENCE [LARGE SCALE GENOMIC DNA]</scope>
</reference>
<keyword evidence="5" id="KW-0539">Nucleus</keyword>
<comment type="subcellular location">
    <subcellularLocation>
        <location evidence="1">Nucleus</location>
    </subcellularLocation>
</comment>
<dbReference type="PANTHER" id="PTHR11945">
    <property type="entry name" value="MADS BOX PROTEIN"/>
    <property type="match status" value="1"/>
</dbReference>
<keyword evidence="6" id="KW-0175">Coiled coil</keyword>
<dbReference type="InterPro" id="IPR002100">
    <property type="entry name" value="TF_MADSbox"/>
</dbReference>
<dbReference type="PRINTS" id="PR00404">
    <property type="entry name" value="MADSDOMAIN"/>
</dbReference>
<evidence type="ECO:0000256" key="3">
    <source>
        <dbReference type="ARBA" id="ARBA00023125"/>
    </source>
</evidence>
<organism evidence="8 9">
    <name type="scientific">Vicia faba</name>
    <name type="common">Broad bean</name>
    <name type="synonym">Faba vulgaris</name>
    <dbReference type="NCBI Taxonomy" id="3906"/>
    <lineage>
        <taxon>Eukaryota</taxon>
        <taxon>Viridiplantae</taxon>
        <taxon>Streptophyta</taxon>
        <taxon>Embryophyta</taxon>
        <taxon>Tracheophyta</taxon>
        <taxon>Spermatophyta</taxon>
        <taxon>Magnoliopsida</taxon>
        <taxon>eudicotyledons</taxon>
        <taxon>Gunneridae</taxon>
        <taxon>Pentapetalae</taxon>
        <taxon>rosids</taxon>
        <taxon>fabids</taxon>
        <taxon>Fabales</taxon>
        <taxon>Fabaceae</taxon>
        <taxon>Papilionoideae</taxon>
        <taxon>50 kb inversion clade</taxon>
        <taxon>NPAAA clade</taxon>
        <taxon>Hologalegina</taxon>
        <taxon>IRL clade</taxon>
        <taxon>Fabeae</taxon>
        <taxon>Vicia</taxon>
    </lineage>
</organism>
<dbReference type="PANTHER" id="PTHR11945:SF448">
    <property type="entry name" value="MADS-BOX TRANSCRIPTION FACTOR FAMILY PROTEIN"/>
    <property type="match status" value="1"/>
</dbReference>
<dbReference type="GO" id="GO:0000978">
    <property type="term" value="F:RNA polymerase II cis-regulatory region sequence-specific DNA binding"/>
    <property type="evidence" value="ECO:0007669"/>
    <property type="project" value="TreeGrafter"/>
</dbReference>
<dbReference type="Proteomes" id="UP001157006">
    <property type="component" value="Chromosome 4"/>
</dbReference>
<dbReference type="SUPFAM" id="SSF55455">
    <property type="entry name" value="SRF-like"/>
    <property type="match status" value="1"/>
</dbReference>
<dbReference type="Pfam" id="PF00319">
    <property type="entry name" value="SRF-TF"/>
    <property type="match status" value="1"/>
</dbReference>
<accession>A0AAV1AE48</accession>
<evidence type="ECO:0000259" key="7">
    <source>
        <dbReference type="PROSITE" id="PS50066"/>
    </source>
</evidence>
<feature type="domain" description="MADS-box" evidence="7">
    <location>
        <begin position="8"/>
        <end position="68"/>
    </location>
</feature>
<evidence type="ECO:0000313" key="9">
    <source>
        <dbReference type="Proteomes" id="UP001157006"/>
    </source>
</evidence>
<dbReference type="InterPro" id="IPR036879">
    <property type="entry name" value="TF_MADSbox_sf"/>
</dbReference>
<sequence>MNSSSGNNTSRKPKIKKVEKSDMCRVAFSKHKLGLFNKVTELSILCKAKTAMIITSPNDKIYACGYPNPEAVINHFIGMENHEINNEIRRQDEETIEILSLQQKELLEQLQQEKKNLQDAIEAKDKSSNFPNWWDYSIDDMSLESLEEYKASLENLKLNLVSSLEGK</sequence>
<dbReference type="GO" id="GO:0000981">
    <property type="term" value="F:DNA-binding transcription factor activity, RNA polymerase II-specific"/>
    <property type="evidence" value="ECO:0007669"/>
    <property type="project" value="TreeGrafter"/>
</dbReference>
<proteinExistence type="predicted"/>
<evidence type="ECO:0000256" key="5">
    <source>
        <dbReference type="ARBA" id="ARBA00023242"/>
    </source>
</evidence>
<evidence type="ECO:0000256" key="1">
    <source>
        <dbReference type="ARBA" id="ARBA00004123"/>
    </source>
</evidence>
<keyword evidence="3" id="KW-0238">DNA-binding</keyword>
<dbReference type="Gene3D" id="3.40.1810.10">
    <property type="entry name" value="Transcription factor, MADS-box"/>
    <property type="match status" value="1"/>
</dbReference>
<evidence type="ECO:0000256" key="2">
    <source>
        <dbReference type="ARBA" id="ARBA00023015"/>
    </source>
</evidence>
<dbReference type="EMBL" id="OX451739">
    <property type="protein sequence ID" value="CAI8607818.1"/>
    <property type="molecule type" value="Genomic_DNA"/>
</dbReference>
<evidence type="ECO:0000256" key="4">
    <source>
        <dbReference type="ARBA" id="ARBA00023163"/>
    </source>
</evidence>
<evidence type="ECO:0000313" key="8">
    <source>
        <dbReference type="EMBL" id="CAI8607818.1"/>
    </source>
</evidence>
<gene>
    <name evidence="8" type="ORF">VFH_IV055720</name>
</gene>
<evidence type="ECO:0000256" key="6">
    <source>
        <dbReference type="SAM" id="Coils"/>
    </source>
</evidence>
<protein>
    <recommendedName>
        <fullName evidence="7">MADS-box domain-containing protein</fullName>
    </recommendedName>
</protein>
<dbReference type="GO" id="GO:0005634">
    <property type="term" value="C:nucleus"/>
    <property type="evidence" value="ECO:0007669"/>
    <property type="project" value="UniProtKB-SubCell"/>
</dbReference>